<feature type="domain" description="HNH nuclease" evidence="1">
    <location>
        <begin position="210"/>
        <end position="266"/>
    </location>
</feature>
<dbReference type="AlphaFoldDB" id="I0AIY3"/>
<accession>I0AIY3</accession>
<keyword evidence="2" id="KW-0255">Endonuclease</keyword>
<name>I0AIY3_IGNAJ</name>
<proteinExistence type="predicted"/>
<keyword evidence="3" id="KW-1185">Reference proteome</keyword>
<dbReference type="InterPro" id="IPR002711">
    <property type="entry name" value="HNH"/>
</dbReference>
<gene>
    <name evidence="2" type="ordered locus">IALB_1229</name>
</gene>
<dbReference type="InterPro" id="IPR003615">
    <property type="entry name" value="HNH_nuc"/>
</dbReference>
<dbReference type="RefSeq" id="WP_014560095.1">
    <property type="nucleotide sequence ID" value="NC_017464.1"/>
</dbReference>
<dbReference type="GO" id="GO:0003676">
    <property type="term" value="F:nucleic acid binding"/>
    <property type="evidence" value="ECO:0007669"/>
    <property type="project" value="InterPro"/>
</dbReference>
<dbReference type="Proteomes" id="UP000007394">
    <property type="component" value="Chromosome"/>
</dbReference>
<keyword evidence="2" id="KW-0378">Hydrolase</keyword>
<dbReference type="HOGENOM" id="CLU_972471_0_0_10"/>
<evidence type="ECO:0000259" key="1">
    <source>
        <dbReference type="SMART" id="SM00507"/>
    </source>
</evidence>
<keyword evidence="2" id="KW-0540">Nuclease</keyword>
<protein>
    <submittedName>
        <fullName evidence="2">Putative restriction endonuclease</fullName>
    </submittedName>
</protein>
<evidence type="ECO:0000313" key="3">
    <source>
        <dbReference type="Proteomes" id="UP000007394"/>
    </source>
</evidence>
<dbReference type="Gene3D" id="1.10.30.50">
    <property type="match status" value="1"/>
</dbReference>
<dbReference type="CDD" id="cd00085">
    <property type="entry name" value="HNHc"/>
    <property type="match status" value="1"/>
</dbReference>
<organism evidence="2 3">
    <name type="scientific">Ignavibacterium album (strain DSM 19864 / JCM 16511 / NBRC 101810 / Mat9-16)</name>
    <dbReference type="NCBI Taxonomy" id="945713"/>
    <lineage>
        <taxon>Bacteria</taxon>
        <taxon>Pseudomonadati</taxon>
        <taxon>Ignavibacteriota</taxon>
        <taxon>Ignavibacteria</taxon>
        <taxon>Ignavibacteriales</taxon>
        <taxon>Ignavibacteriaceae</taxon>
        <taxon>Ignavibacterium</taxon>
    </lineage>
</organism>
<dbReference type="SMART" id="SM00507">
    <property type="entry name" value="HNHc"/>
    <property type="match status" value="1"/>
</dbReference>
<evidence type="ECO:0000313" key="2">
    <source>
        <dbReference type="EMBL" id="AFH48940.1"/>
    </source>
</evidence>
<sequence>MLKNAKDFMKFGEFLISAIQSHFPGSESVRNVQIINGWSIFIYLQITPKLNCQFREWGGNPFYFVVEHRNRKLCQLDLTRLIEDDGRFTWYFSNPSNKETKKIFDSLFDFYEEVPKDYRKKVKEQKILLKSNPTVFKSGYLFIKDASVDELKSEFINLIQNLYEFSKDSSNWQGKRRKSEKIFNLDDIEAEEGYKEDKKYLYTQRNREIVEKRKVKDNYTCQICGFYFELDGKKIIECHHLKPLSDGEVRITNINDLISVCPTCHRIIHLRKPPFSPEEVKQILNN</sequence>
<reference evidence="2 3" key="1">
    <citation type="journal article" date="2012" name="Front. Microbiol.">
        <title>Complete genome of Ignavibacterium album, a metabolically versatile, flagellated, facultative anaerobe from the phylum Chlorobi.</title>
        <authorList>
            <person name="Liu Z."/>
            <person name="Frigaard N.-U."/>
            <person name="Vogl K."/>
            <person name="Iino T."/>
            <person name="Ohkuma M."/>
            <person name="Overmann J."/>
            <person name="Bryant D.A."/>
        </authorList>
    </citation>
    <scope>NUCLEOTIDE SEQUENCE [LARGE SCALE GENOMIC DNA]</scope>
    <source>
        <strain evidence="3">DSM 19864 / JCM 16511 / NBRC 101810 / Mat9-16</strain>
    </source>
</reference>
<dbReference type="EMBL" id="CP003418">
    <property type="protein sequence ID" value="AFH48940.1"/>
    <property type="molecule type" value="Genomic_DNA"/>
</dbReference>
<dbReference type="KEGG" id="ial:IALB_1229"/>
<dbReference type="GO" id="GO:0008270">
    <property type="term" value="F:zinc ion binding"/>
    <property type="evidence" value="ECO:0007669"/>
    <property type="project" value="InterPro"/>
</dbReference>
<dbReference type="STRING" id="945713.IALB_1229"/>
<dbReference type="Pfam" id="PF01844">
    <property type="entry name" value="HNH"/>
    <property type="match status" value="1"/>
</dbReference>
<dbReference type="OrthoDB" id="9779761at2"/>
<dbReference type="eggNOG" id="COG3183">
    <property type="taxonomic scope" value="Bacteria"/>
</dbReference>
<dbReference type="GO" id="GO:0004519">
    <property type="term" value="F:endonuclease activity"/>
    <property type="evidence" value="ECO:0007669"/>
    <property type="project" value="UniProtKB-KW"/>
</dbReference>